<dbReference type="RefSeq" id="WP_179238674.1">
    <property type="nucleotide sequence ID" value="NZ_JACBNQ010000015.1"/>
</dbReference>
<keyword evidence="3" id="KW-1185">Reference proteome</keyword>
<gene>
    <name evidence="2" type="ORF">HZF24_12560</name>
</gene>
<evidence type="ECO:0000313" key="2">
    <source>
        <dbReference type="EMBL" id="NYB74971.1"/>
    </source>
</evidence>
<comment type="caution">
    <text evidence="2">The sequence shown here is derived from an EMBL/GenBank/DDBJ whole genome shotgun (WGS) entry which is preliminary data.</text>
</comment>
<sequence length="234" mass="26053">MIEDSMHSLNREKNILKADIYQYNTLSDGAKKVYTNDDELIKYGNRGILDPDDVSYYELFINGVLQPRVNYEIQKGILTLKTEDVPIKDSPIIISFIIFEVPPPSFIIPGGCPGCADNTVRRLKPAQNIISGPVNATAYEVNTWRVEIKISDPDVNTVSCVLIKYLLFIDYIKCIKVIHISHGAAEISCGEILWKIDRLRKSDTAVLVLDITGCFCRNEPANLGIASGVGCKIC</sequence>
<proteinExistence type="predicted"/>
<dbReference type="InterPro" id="IPR025237">
    <property type="entry name" value="DUF4183"/>
</dbReference>
<accession>A0A974BLE0</accession>
<name>A0A974BLE0_SEDHY</name>
<dbReference type="Pfam" id="PF13799">
    <property type="entry name" value="DUF4183"/>
    <property type="match status" value="1"/>
</dbReference>
<dbReference type="Proteomes" id="UP000611629">
    <property type="component" value="Unassembled WGS sequence"/>
</dbReference>
<protein>
    <submittedName>
        <fullName evidence="2">DUF4183 domain-containing protein</fullName>
    </submittedName>
</protein>
<evidence type="ECO:0000313" key="3">
    <source>
        <dbReference type="Proteomes" id="UP000611629"/>
    </source>
</evidence>
<organism evidence="2 3">
    <name type="scientific">Sedimentibacter hydroxybenzoicus DSM 7310</name>
    <dbReference type="NCBI Taxonomy" id="1123245"/>
    <lineage>
        <taxon>Bacteria</taxon>
        <taxon>Bacillati</taxon>
        <taxon>Bacillota</taxon>
        <taxon>Tissierellia</taxon>
        <taxon>Sedimentibacter</taxon>
    </lineage>
</organism>
<evidence type="ECO:0000259" key="1">
    <source>
        <dbReference type="Pfam" id="PF13799"/>
    </source>
</evidence>
<dbReference type="EMBL" id="JACBNQ010000015">
    <property type="protein sequence ID" value="NYB74971.1"/>
    <property type="molecule type" value="Genomic_DNA"/>
</dbReference>
<reference evidence="2" key="1">
    <citation type="submission" date="2020-07" db="EMBL/GenBank/DDBJ databases">
        <title>Genomic analysis of a strain of Sedimentibacter Hydroxybenzoicus DSM7310.</title>
        <authorList>
            <person name="Ma S."/>
        </authorList>
    </citation>
    <scope>NUCLEOTIDE SEQUENCE</scope>
    <source>
        <strain evidence="2">DSM 7310</strain>
    </source>
</reference>
<dbReference type="AlphaFoldDB" id="A0A974BLE0"/>
<feature type="domain" description="DUF4183" evidence="1">
    <location>
        <begin position="24"/>
        <end position="96"/>
    </location>
</feature>